<sequence length="211" mass="22426">MRLAVFGATGGTGRAVISQALEAGDKVTALARNPADLAEFGEAVTVVGGDVLDPAAVGEAVAGAQVVISALGIGMHRHATTVYSQGTANIIAAMRAEGAERLLVVSTSSLEPPSPKQFAEWFLSKFLLHRILAKPYADMALMERHVRESDVDWTLVRAARLTKGPLTGVHRAAVNEKLRGCWSISRTDVAHYLLLHATDAEVSRATVEIAY</sequence>
<dbReference type="Pfam" id="PF13460">
    <property type="entry name" value="NAD_binding_10"/>
    <property type="match status" value="1"/>
</dbReference>
<feature type="domain" description="NAD(P)-binding" evidence="1">
    <location>
        <begin position="7"/>
        <end position="194"/>
    </location>
</feature>
<evidence type="ECO:0000313" key="2">
    <source>
        <dbReference type="EMBL" id="OLF05825.1"/>
    </source>
</evidence>
<name>A0A7Z0WF21_9PSEU</name>
<dbReference type="Proteomes" id="UP000185696">
    <property type="component" value="Unassembled WGS sequence"/>
</dbReference>
<evidence type="ECO:0000259" key="1">
    <source>
        <dbReference type="Pfam" id="PF13460"/>
    </source>
</evidence>
<dbReference type="InterPro" id="IPR036291">
    <property type="entry name" value="NAD(P)-bd_dom_sf"/>
</dbReference>
<dbReference type="GO" id="GO:0042602">
    <property type="term" value="F:riboflavin reductase (NADPH) activity"/>
    <property type="evidence" value="ECO:0007669"/>
    <property type="project" value="TreeGrafter"/>
</dbReference>
<gene>
    <name evidence="2" type="ORF">BLA60_34110</name>
</gene>
<dbReference type="OrthoDB" id="3763081at2"/>
<dbReference type="GO" id="GO:0004074">
    <property type="term" value="F:biliverdin reductase [NAD(P)H] activity"/>
    <property type="evidence" value="ECO:0007669"/>
    <property type="project" value="TreeGrafter"/>
</dbReference>
<dbReference type="InterPro" id="IPR051606">
    <property type="entry name" value="Polyketide_Oxido-like"/>
</dbReference>
<reference evidence="2 3" key="1">
    <citation type="submission" date="2016-12" db="EMBL/GenBank/DDBJ databases">
        <title>The draft genome sequence of Actinophytocola xinjiangensis.</title>
        <authorList>
            <person name="Wang W."/>
            <person name="Yuan L."/>
        </authorList>
    </citation>
    <scope>NUCLEOTIDE SEQUENCE [LARGE SCALE GENOMIC DNA]</scope>
    <source>
        <strain evidence="2 3">CGMCC 4.4663</strain>
    </source>
</reference>
<protein>
    <recommendedName>
        <fullName evidence="1">NAD(P)-binding domain-containing protein</fullName>
    </recommendedName>
</protein>
<dbReference type="PANTHER" id="PTHR43355:SF2">
    <property type="entry name" value="FLAVIN REDUCTASE (NADPH)"/>
    <property type="match status" value="1"/>
</dbReference>
<dbReference type="PANTHER" id="PTHR43355">
    <property type="entry name" value="FLAVIN REDUCTASE (NADPH)"/>
    <property type="match status" value="1"/>
</dbReference>
<proteinExistence type="predicted"/>
<comment type="caution">
    <text evidence="2">The sequence shown here is derived from an EMBL/GenBank/DDBJ whole genome shotgun (WGS) entry which is preliminary data.</text>
</comment>
<dbReference type="RefSeq" id="WP_075137185.1">
    <property type="nucleotide sequence ID" value="NZ_MSIF01000025.1"/>
</dbReference>
<evidence type="ECO:0000313" key="3">
    <source>
        <dbReference type="Proteomes" id="UP000185696"/>
    </source>
</evidence>
<dbReference type="EMBL" id="MSIF01000025">
    <property type="protein sequence ID" value="OLF05825.1"/>
    <property type="molecule type" value="Genomic_DNA"/>
</dbReference>
<organism evidence="2 3">
    <name type="scientific">Actinophytocola xinjiangensis</name>
    <dbReference type="NCBI Taxonomy" id="485602"/>
    <lineage>
        <taxon>Bacteria</taxon>
        <taxon>Bacillati</taxon>
        <taxon>Actinomycetota</taxon>
        <taxon>Actinomycetes</taxon>
        <taxon>Pseudonocardiales</taxon>
        <taxon>Pseudonocardiaceae</taxon>
    </lineage>
</organism>
<keyword evidence="3" id="KW-1185">Reference proteome</keyword>
<dbReference type="AlphaFoldDB" id="A0A7Z0WF21"/>
<accession>A0A7Z0WF21</accession>
<dbReference type="InterPro" id="IPR016040">
    <property type="entry name" value="NAD(P)-bd_dom"/>
</dbReference>
<dbReference type="SUPFAM" id="SSF51735">
    <property type="entry name" value="NAD(P)-binding Rossmann-fold domains"/>
    <property type="match status" value="1"/>
</dbReference>
<dbReference type="Gene3D" id="3.40.50.720">
    <property type="entry name" value="NAD(P)-binding Rossmann-like Domain"/>
    <property type="match status" value="1"/>
</dbReference>